<dbReference type="GO" id="GO:0008270">
    <property type="term" value="F:zinc ion binding"/>
    <property type="evidence" value="ECO:0007669"/>
    <property type="project" value="UniProtKB-KW"/>
</dbReference>
<proteinExistence type="predicted"/>
<evidence type="ECO:0000256" key="1">
    <source>
        <dbReference type="ARBA" id="ARBA00022723"/>
    </source>
</evidence>
<dbReference type="STRING" id="1314785.A0A165GMI0"/>
<accession>A0A165GMI0</accession>
<dbReference type="Proteomes" id="UP000076871">
    <property type="component" value="Unassembled WGS sequence"/>
</dbReference>
<gene>
    <name evidence="6" type="ORF">LAESUDRAFT_694205</name>
</gene>
<dbReference type="InterPro" id="IPR002893">
    <property type="entry name" value="Znf_MYND"/>
</dbReference>
<keyword evidence="3" id="KW-0862">Zinc</keyword>
<dbReference type="EMBL" id="KV427609">
    <property type="protein sequence ID" value="KZT10555.1"/>
    <property type="molecule type" value="Genomic_DNA"/>
</dbReference>
<dbReference type="SUPFAM" id="SSF144232">
    <property type="entry name" value="HIT/MYND zinc finger-like"/>
    <property type="match status" value="1"/>
</dbReference>
<dbReference type="InParanoid" id="A0A165GMI0"/>
<evidence type="ECO:0000256" key="2">
    <source>
        <dbReference type="ARBA" id="ARBA00022771"/>
    </source>
</evidence>
<evidence type="ECO:0000259" key="5">
    <source>
        <dbReference type="PROSITE" id="PS50865"/>
    </source>
</evidence>
<evidence type="ECO:0000256" key="4">
    <source>
        <dbReference type="PROSITE-ProRule" id="PRU00134"/>
    </source>
</evidence>
<organism evidence="6 7">
    <name type="scientific">Laetiporus sulphureus 93-53</name>
    <dbReference type="NCBI Taxonomy" id="1314785"/>
    <lineage>
        <taxon>Eukaryota</taxon>
        <taxon>Fungi</taxon>
        <taxon>Dikarya</taxon>
        <taxon>Basidiomycota</taxon>
        <taxon>Agaricomycotina</taxon>
        <taxon>Agaricomycetes</taxon>
        <taxon>Polyporales</taxon>
        <taxon>Laetiporus</taxon>
    </lineage>
</organism>
<protein>
    <recommendedName>
        <fullName evidence="5">MYND-type domain-containing protein</fullName>
    </recommendedName>
</protein>
<dbReference type="GeneID" id="63823214"/>
<reference evidence="6 7" key="1">
    <citation type="journal article" date="2016" name="Mol. Biol. Evol.">
        <title>Comparative Genomics of Early-Diverging Mushroom-Forming Fungi Provides Insights into the Origins of Lignocellulose Decay Capabilities.</title>
        <authorList>
            <person name="Nagy L.G."/>
            <person name="Riley R."/>
            <person name="Tritt A."/>
            <person name="Adam C."/>
            <person name="Daum C."/>
            <person name="Floudas D."/>
            <person name="Sun H."/>
            <person name="Yadav J.S."/>
            <person name="Pangilinan J."/>
            <person name="Larsson K.H."/>
            <person name="Matsuura K."/>
            <person name="Barry K."/>
            <person name="Labutti K."/>
            <person name="Kuo R."/>
            <person name="Ohm R.A."/>
            <person name="Bhattacharya S.S."/>
            <person name="Shirouzu T."/>
            <person name="Yoshinaga Y."/>
            <person name="Martin F.M."/>
            <person name="Grigoriev I.V."/>
            <person name="Hibbett D.S."/>
        </authorList>
    </citation>
    <scope>NUCLEOTIDE SEQUENCE [LARGE SCALE GENOMIC DNA]</scope>
    <source>
        <strain evidence="6 7">93-53</strain>
    </source>
</reference>
<sequence length="227" mass="26351">MAARVPSSSSEMTSRPSVNLRDSLVFPSFANCPNEYYLDEQYLRIDGDIARNKLHWCYLGEIVDFTVFLRVYLDVRDTSGELIFAAFHDDEDRGMRFVQQERLKKGHTLVVLYPFQHEFVDGRYGFRMENPQHVTIIPCSLNDLMSANDRLQGGLPTAVCWASGCGKTENLKTCSKCHKAKYCGQEHQVEAWKTGHRQDCKAFRELEWFLNRDWMTFRGDAAWSFPR</sequence>
<dbReference type="PROSITE" id="PS50865">
    <property type="entry name" value="ZF_MYND_2"/>
    <property type="match status" value="1"/>
</dbReference>
<evidence type="ECO:0000313" key="7">
    <source>
        <dbReference type="Proteomes" id="UP000076871"/>
    </source>
</evidence>
<keyword evidence="2 4" id="KW-0863">Zinc-finger</keyword>
<name>A0A165GMI0_9APHY</name>
<keyword evidence="1" id="KW-0479">Metal-binding</keyword>
<keyword evidence="7" id="KW-1185">Reference proteome</keyword>
<dbReference type="Pfam" id="PF01753">
    <property type="entry name" value="zf-MYND"/>
    <property type="match status" value="1"/>
</dbReference>
<feature type="domain" description="MYND-type" evidence="5">
    <location>
        <begin position="162"/>
        <end position="200"/>
    </location>
</feature>
<evidence type="ECO:0000313" key="6">
    <source>
        <dbReference type="EMBL" id="KZT10555.1"/>
    </source>
</evidence>
<dbReference type="AlphaFoldDB" id="A0A165GMI0"/>
<dbReference type="Gene3D" id="6.10.140.2220">
    <property type="match status" value="1"/>
</dbReference>
<dbReference type="RefSeq" id="XP_040768295.1">
    <property type="nucleotide sequence ID" value="XM_040906185.1"/>
</dbReference>
<evidence type="ECO:0000256" key="3">
    <source>
        <dbReference type="ARBA" id="ARBA00022833"/>
    </source>
</evidence>
<dbReference type="OrthoDB" id="265717at2759"/>